<dbReference type="InterPro" id="IPR036291">
    <property type="entry name" value="NAD(P)-bd_dom_sf"/>
</dbReference>
<protein>
    <submittedName>
        <fullName evidence="6">Inositol 2-dehydrogenase</fullName>
    </submittedName>
</protein>
<accession>A0A1D9DXH1</accession>
<keyword evidence="2" id="KW-0560">Oxidoreductase</keyword>
<dbReference type="InterPro" id="IPR000683">
    <property type="entry name" value="Gfo/Idh/MocA-like_OxRdtase_N"/>
</dbReference>
<dbReference type="InterPro" id="IPR055170">
    <property type="entry name" value="GFO_IDH_MocA-like_dom"/>
</dbReference>
<sequence length="336" mass="36324">MSNKIRIGLLGTGRIGQVHAASISESKDAELTWVADVFLEGAEKTAAQYGGKATDDPAKLFASGEVDAVVIASPTATHVDLIDAAIDAGVHVLCEKPIDLDINRVDALRAKANSAKTQIALGFNRRFDPQFAEINQRVAAGDIGALEQLTIISRDPAPAPQAYIAVSGGIFRDMTIHDFDMARFFVPEITQVFATGSNLFSDYIKAENDYDSAIVVLTGSKGEQIVITNSRHASYGYDQRLEAFGSLGTLYANNVAPTTVIHQTEHFVESRRPYQNFFLERYAQAYRAELAAFIQGIHEGKVMNPTFEDGRAALILADAATESARTGKPVSVNLAK</sequence>
<proteinExistence type="inferred from homology"/>
<keyword evidence="7" id="KW-1185">Reference proteome</keyword>
<dbReference type="GO" id="GO:0016491">
    <property type="term" value="F:oxidoreductase activity"/>
    <property type="evidence" value="ECO:0007669"/>
    <property type="project" value="UniProtKB-KW"/>
</dbReference>
<feature type="domain" description="GFO/IDH/MocA-like oxidoreductase" evidence="5">
    <location>
        <begin position="131"/>
        <end position="250"/>
    </location>
</feature>
<keyword evidence="3" id="KW-0520">NAD</keyword>
<dbReference type="AlphaFoldDB" id="A0A1D9DXH1"/>
<feature type="domain" description="Gfo/Idh/MocA-like oxidoreductase N-terminal" evidence="4">
    <location>
        <begin position="5"/>
        <end position="122"/>
    </location>
</feature>
<organism evidence="6 7">
    <name type="scientific">Candidatus Rhodoluna planktonica</name>
    <dbReference type="NCBI Taxonomy" id="535712"/>
    <lineage>
        <taxon>Bacteria</taxon>
        <taxon>Bacillati</taxon>
        <taxon>Actinomycetota</taxon>
        <taxon>Actinomycetes</taxon>
        <taxon>Micrococcales</taxon>
        <taxon>Microbacteriaceae</taxon>
        <taxon>Luna cluster</taxon>
        <taxon>Luna-1 subcluster</taxon>
        <taxon>Rhodoluna</taxon>
    </lineage>
</organism>
<gene>
    <name evidence="6" type="ORF">A4Z71_00300</name>
</gene>
<dbReference type="Gene3D" id="3.30.360.10">
    <property type="entry name" value="Dihydrodipicolinate Reductase, domain 2"/>
    <property type="match status" value="1"/>
</dbReference>
<evidence type="ECO:0000256" key="1">
    <source>
        <dbReference type="ARBA" id="ARBA00010928"/>
    </source>
</evidence>
<evidence type="ECO:0000313" key="7">
    <source>
        <dbReference type="Proteomes" id="UP000243784"/>
    </source>
</evidence>
<dbReference type="OrthoDB" id="256869at2"/>
<dbReference type="Pfam" id="PF22725">
    <property type="entry name" value="GFO_IDH_MocA_C3"/>
    <property type="match status" value="1"/>
</dbReference>
<dbReference type="RefSeq" id="WP_070954018.1">
    <property type="nucleotide sequence ID" value="NZ_CP015208.1"/>
</dbReference>
<evidence type="ECO:0000256" key="3">
    <source>
        <dbReference type="ARBA" id="ARBA00023027"/>
    </source>
</evidence>
<dbReference type="SUPFAM" id="SSF51735">
    <property type="entry name" value="NAD(P)-binding Rossmann-fold domains"/>
    <property type="match status" value="1"/>
</dbReference>
<dbReference type="GO" id="GO:0000166">
    <property type="term" value="F:nucleotide binding"/>
    <property type="evidence" value="ECO:0007669"/>
    <property type="project" value="InterPro"/>
</dbReference>
<evidence type="ECO:0000256" key="2">
    <source>
        <dbReference type="ARBA" id="ARBA00023002"/>
    </source>
</evidence>
<dbReference type="Pfam" id="PF01408">
    <property type="entry name" value="GFO_IDH_MocA"/>
    <property type="match status" value="1"/>
</dbReference>
<evidence type="ECO:0000259" key="4">
    <source>
        <dbReference type="Pfam" id="PF01408"/>
    </source>
</evidence>
<dbReference type="EMBL" id="CP015208">
    <property type="protein sequence ID" value="AOY55501.1"/>
    <property type="molecule type" value="Genomic_DNA"/>
</dbReference>
<dbReference type="InterPro" id="IPR030827">
    <property type="entry name" value="Myo_inos_IolG"/>
</dbReference>
<dbReference type="KEGG" id="rpla:A4Z71_00300"/>
<dbReference type="NCBIfam" id="TIGR04380">
    <property type="entry name" value="myo_inos_iolG"/>
    <property type="match status" value="1"/>
</dbReference>
<dbReference type="PANTHER" id="PTHR42840">
    <property type="entry name" value="NAD(P)-BINDING ROSSMANN-FOLD SUPERFAMILY PROTEIN-RELATED"/>
    <property type="match status" value="1"/>
</dbReference>
<dbReference type="Proteomes" id="UP000243784">
    <property type="component" value="Chromosome"/>
</dbReference>
<dbReference type="SUPFAM" id="SSF55347">
    <property type="entry name" value="Glyceraldehyde-3-phosphate dehydrogenase-like, C-terminal domain"/>
    <property type="match status" value="1"/>
</dbReference>
<comment type="similarity">
    <text evidence="1">Belongs to the Gfo/Idh/MocA family.</text>
</comment>
<evidence type="ECO:0000313" key="6">
    <source>
        <dbReference type="EMBL" id="AOY55501.1"/>
    </source>
</evidence>
<reference evidence="6 7" key="1">
    <citation type="journal article" date="2016" name="Biochim. Biophys. Acta">
        <title>Photochemical characterization of actinorhodopsin and its functional existence in the natural host.</title>
        <authorList>
            <person name="Nakamura S."/>
            <person name="Kikukawa T."/>
            <person name="Tamogami J."/>
            <person name="Kamiya M."/>
            <person name="Aizawa T."/>
            <person name="Hahn M.W."/>
            <person name="Ihara K."/>
            <person name="Kamo N."/>
            <person name="Demura M."/>
        </authorList>
    </citation>
    <scope>NUCLEOTIDE SEQUENCE [LARGE SCALE GENOMIC DNA]</scope>
    <source>
        <strain evidence="6 7">MWH-Dar1</strain>
    </source>
</reference>
<evidence type="ECO:0000259" key="5">
    <source>
        <dbReference type="Pfam" id="PF22725"/>
    </source>
</evidence>
<dbReference type="Gene3D" id="3.40.50.720">
    <property type="entry name" value="NAD(P)-binding Rossmann-like Domain"/>
    <property type="match status" value="1"/>
</dbReference>
<name>A0A1D9DXH1_9MICO</name>
<dbReference type="STRING" id="535712.A4Z71_00300"/>
<dbReference type="PANTHER" id="PTHR42840:SF3">
    <property type="entry name" value="BINDING ROSSMANN FOLD OXIDOREDUCTASE, PUTATIVE (AFU_ORTHOLOGUE AFUA_2G10240)-RELATED"/>
    <property type="match status" value="1"/>
</dbReference>